<protein>
    <submittedName>
        <fullName evidence="1">Uncharacterized protein</fullName>
    </submittedName>
</protein>
<accession>A0ACC1CMB9</accession>
<sequence>MNMLRWMCGVTRKDRVRNSRIRGSLHVRDIADKLQKCRLRWYGHVLRRPANYVGNKCLAMPTPPGPGRRGRPKKGWLDVVKDDMCTYQWSQNGGC</sequence>
<dbReference type="EMBL" id="CM034407">
    <property type="protein sequence ID" value="KAJ0172760.1"/>
    <property type="molecule type" value="Genomic_DNA"/>
</dbReference>
<gene>
    <name evidence="1" type="ORF">K1T71_011899</name>
</gene>
<name>A0ACC1CMB9_9NEOP</name>
<evidence type="ECO:0000313" key="1">
    <source>
        <dbReference type="EMBL" id="KAJ0172760.1"/>
    </source>
</evidence>
<reference evidence="1 2" key="1">
    <citation type="journal article" date="2021" name="Front. Genet.">
        <title>Chromosome-Level Genome Assembly Reveals Significant Gene Expansion in the Toll and IMD Signaling Pathways of Dendrolimus kikuchii.</title>
        <authorList>
            <person name="Zhou J."/>
            <person name="Wu P."/>
            <person name="Xiong Z."/>
            <person name="Liu N."/>
            <person name="Zhao N."/>
            <person name="Ji M."/>
            <person name="Qiu Y."/>
            <person name="Yang B."/>
        </authorList>
    </citation>
    <scope>NUCLEOTIDE SEQUENCE [LARGE SCALE GENOMIC DNA]</scope>
    <source>
        <strain evidence="1">Ann1</strain>
    </source>
</reference>
<evidence type="ECO:0000313" key="2">
    <source>
        <dbReference type="Proteomes" id="UP000824533"/>
    </source>
</evidence>
<dbReference type="Proteomes" id="UP000824533">
    <property type="component" value="Linkage Group LG21"/>
</dbReference>
<comment type="caution">
    <text evidence="1">The sequence shown here is derived from an EMBL/GenBank/DDBJ whole genome shotgun (WGS) entry which is preliminary data.</text>
</comment>
<proteinExistence type="predicted"/>
<keyword evidence="2" id="KW-1185">Reference proteome</keyword>
<organism evidence="1 2">
    <name type="scientific">Dendrolimus kikuchii</name>
    <dbReference type="NCBI Taxonomy" id="765133"/>
    <lineage>
        <taxon>Eukaryota</taxon>
        <taxon>Metazoa</taxon>
        <taxon>Ecdysozoa</taxon>
        <taxon>Arthropoda</taxon>
        <taxon>Hexapoda</taxon>
        <taxon>Insecta</taxon>
        <taxon>Pterygota</taxon>
        <taxon>Neoptera</taxon>
        <taxon>Endopterygota</taxon>
        <taxon>Lepidoptera</taxon>
        <taxon>Glossata</taxon>
        <taxon>Ditrysia</taxon>
        <taxon>Bombycoidea</taxon>
        <taxon>Lasiocampidae</taxon>
        <taxon>Dendrolimus</taxon>
    </lineage>
</organism>